<protein>
    <recommendedName>
        <fullName evidence="3">Glycosyl transferase family 1</fullName>
    </recommendedName>
</protein>
<sequence length="375" mass="41335">MAVDLKEYRLIYVGPRNHVTAIGDYTEDLIAAFRPHFGDVAGVRVSGPGDETWADVRNVRRQIRSLVDSWPAGKVLVHSEIGCGMLSPFWSIAGLKGIPVTLTAHDPPQALWFIARTRFVGKHKLLMHGFHYPLRPFSRWLEGRVNGRRDIFALSKTGQASIDQVYPNSHTHYVPYRVAEKPTVKPAEDRPKAIGFFGLVYRGKGFDQIEQIRKELPDHILIRVAGRGTEALPRMDGVEIVGGVDGAEEDAFFESVRAIVIPYGKRHFYADTFPASSVAAHALAYRTPIIATGYGSLAEFGPETGAVVVPMGEGDPKALPPGFTEAIASFVDDDARVTELGKHADRTREERSTPRTAEAFVAAWSKILGRQHGSD</sequence>
<geneLocation type="plasmid" evidence="2">
    <name>pjcm18538 dna</name>
</geneLocation>
<reference evidence="1 2" key="1">
    <citation type="journal article" date="2019" name="Emerg. Microbes Infect.">
        <title>Comprehensive subspecies identification of 175 nontuberculous mycobacteria species based on 7547 genomic profiles.</title>
        <authorList>
            <person name="Matsumoto Y."/>
            <person name="Kinjo T."/>
            <person name="Motooka D."/>
            <person name="Nabeya D."/>
            <person name="Jung N."/>
            <person name="Uechi K."/>
            <person name="Horii T."/>
            <person name="Iida T."/>
            <person name="Fujita J."/>
            <person name="Nakamura S."/>
        </authorList>
    </citation>
    <scope>NUCLEOTIDE SEQUENCE [LARGE SCALE GENOMIC DNA]</scope>
    <source>
        <strain evidence="1 2">JCM 18538</strain>
    </source>
</reference>
<accession>A0A7I7RXT2</accession>
<dbReference type="EMBL" id="AP022593">
    <property type="protein sequence ID" value="BBY48991.1"/>
    <property type="molecule type" value="Genomic_DNA"/>
</dbReference>
<evidence type="ECO:0000313" key="2">
    <source>
        <dbReference type="Proteomes" id="UP000467428"/>
    </source>
</evidence>
<keyword evidence="2" id="KW-1185">Reference proteome</keyword>
<dbReference type="SUPFAM" id="SSF53756">
    <property type="entry name" value="UDP-Glycosyltransferase/glycogen phosphorylase"/>
    <property type="match status" value="1"/>
</dbReference>
<organism evidence="1 2">
    <name type="scientific">Mycolicibacterium arabiense</name>
    <dbReference type="NCBI Taxonomy" id="1286181"/>
    <lineage>
        <taxon>Bacteria</taxon>
        <taxon>Bacillati</taxon>
        <taxon>Actinomycetota</taxon>
        <taxon>Actinomycetes</taxon>
        <taxon>Mycobacteriales</taxon>
        <taxon>Mycobacteriaceae</taxon>
        <taxon>Mycolicibacterium</taxon>
    </lineage>
</organism>
<proteinExistence type="predicted"/>
<dbReference type="Gene3D" id="3.40.50.2000">
    <property type="entry name" value="Glycogen Phosphorylase B"/>
    <property type="match status" value="2"/>
</dbReference>
<dbReference type="Proteomes" id="UP000467428">
    <property type="component" value="Chromosome"/>
</dbReference>
<dbReference type="RefSeq" id="WP_163918692.1">
    <property type="nucleotide sequence ID" value="NZ_AP022593.1"/>
</dbReference>
<gene>
    <name evidence="1" type="ORF">MARA_24590</name>
</gene>
<evidence type="ECO:0008006" key="3">
    <source>
        <dbReference type="Google" id="ProtNLM"/>
    </source>
</evidence>
<name>A0A7I7RXT2_9MYCO</name>
<dbReference type="AlphaFoldDB" id="A0A7I7RXT2"/>
<dbReference type="KEGG" id="marz:MARA_24590"/>
<evidence type="ECO:0000313" key="1">
    <source>
        <dbReference type="EMBL" id="BBY48991.1"/>
    </source>
</evidence>